<reference evidence="3 4" key="1">
    <citation type="submission" date="2019-05" db="EMBL/GenBank/DDBJ databases">
        <title>Emergence of the Ug99 lineage of the wheat stem rust pathogen through somatic hybridization.</title>
        <authorList>
            <person name="Li F."/>
            <person name="Upadhyaya N.M."/>
            <person name="Sperschneider J."/>
            <person name="Matny O."/>
            <person name="Nguyen-Phuc H."/>
            <person name="Mago R."/>
            <person name="Raley C."/>
            <person name="Miller M.E."/>
            <person name="Silverstein K.A.T."/>
            <person name="Henningsen E."/>
            <person name="Hirsch C.D."/>
            <person name="Visser B."/>
            <person name="Pretorius Z.A."/>
            <person name="Steffenson B.J."/>
            <person name="Schwessinger B."/>
            <person name="Dodds P.N."/>
            <person name="Figueroa M."/>
        </authorList>
    </citation>
    <scope>NUCLEOTIDE SEQUENCE [LARGE SCALE GENOMIC DNA]</scope>
    <source>
        <strain evidence="3">21-0</strain>
    </source>
</reference>
<feature type="transmembrane region" description="Helical" evidence="2">
    <location>
        <begin position="21"/>
        <end position="45"/>
    </location>
</feature>
<accession>A0A5B0MCS7</accession>
<keyword evidence="2" id="KW-0472">Membrane</keyword>
<dbReference type="Proteomes" id="UP000324748">
    <property type="component" value="Unassembled WGS sequence"/>
</dbReference>
<evidence type="ECO:0000256" key="1">
    <source>
        <dbReference type="SAM" id="MobiDB-lite"/>
    </source>
</evidence>
<feature type="region of interest" description="Disordered" evidence="1">
    <location>
        <begin position="160"/>
        <end position="185"/>
    </location>
</feature>
<feature type="region of interest" description="Disordered" evidence="1">
    <location>
        <begin position="194"/>
        <end position="213"/>
    </location>
</feature>
<keyword evidence="2" id="KW-1133">Transmembrane helix</keyword>
<dbReference type="EMBL" id="VSWC01000158">
    <property type="protein sequence ID" value="KAA1073734.1"/>
    <property type="molecule type" value="Genomic_DNA"/>
</dbReference>
<organism evidence="3 4">
    <name type="scientific">Puccinia graminis f. sp. tritici</name>
    <dbReference type="NCBI Taxonomy" id="56615"/>
    <lineage>
        <taxon>Eukaryota</taxon>
        <taxon>Fungi</taxon>
        <taxon>Dikarya</taxon>
        <taxon>Basidiomycota</taxon>
        <taxon>Pucciniomycotina</taxon>
        <taxon>Pucciniomycetes</taxon>
        <taxon>Pucciniales</taxon>
        <taxon>Pucciniaceae</taxon>
        <taxon>Puccinia</taxon>
    </lineage>
</organism>
<name>A0A5B0MCS7_PUCGR</name>
<evidence type="ECO:0000313" key="3">
    <source>
        <dbReference type="EMBL" id="KAA1073734.1"/>
    </source>
</evidence>
<keyword evidence="4" id="KW-1185">Reference proteome</keyword>
<sequence length="580" mass="66559">MINLIHMFGAHGPTKSRTNMIAFSGFLLLFFSVCFSYVFLVTSWGQKYLQSTDTPNPHFFSAKIAAVNSDTLLASSTSHHSGTITHVNILKNHPRVETYLPSNLSSSCPGAGTRGLKLKKSTKKKLRKRSNGVLECLTLDTTFESVANFVGKSAKARQEISAKRLRQSQPPLPTNSENNADKVVSDSRNIYHEDSVEADNSDSDETGPLTSKTPQWKLDTYRKHLSDLKGASLILHKGNREKWQSQEVYRAEEDDIKAFFKQMKPDFRLWSLFKLYNFLIDRSLSDKEIWWSEQDYIDLQKKCDYESDKVHLTIQIGDLIQPHLSKEHSMLSLEEKEQVRNEIVKLFKTFKQSEKSYDKKWTTGPGKQWLIELFSRNNSDETGYTSFIKYLGSESHPDEWKNSLASLAQKLEVKGWAPPSLQFTWLDLGFEVDEMEELLCMLEAYKTPNVKAAYSAAQASQLAEDKKQALLPLAYSSENMTRRFVELHRSLSNQSKKRRLMLKWISENLFSHDKIDESILNIGKYAANTPYDRVRFNILLGTHKIIQKLKNSMHSILNWIKDHFGPKKIGTIFKKSTSKK</sequence>
<evidence type="ECO:0000256" key="2">
    <source>
        <dbReference type="SAM" id="Phobius"/>
    </source>
</evidence>
<dbReference type="AlphaFoldDB" id="A0A5B0MCS7"/>
<protein>
    <submittedName>
        <fullName evidence="3">Uncharacterized protein</fullName>
    </submittedName>
</protein>
<evidence type="ECO:0000313" key="4">
    <source>
        <dbReference type="Proteomes" id="UP000324748"/>
    </source>
</evidence>
<keyword evidence="2" id="KW-0812">Transmembrane</keyword>
<dbReference type="OrthoDB" id="2500610at2759"/>
<comment type="caution">
    <text evidence="3">The sequence shown here is derived from an EMBL/GenBank/DDBJ whole genome shotgun (WGS) entry which is preliminary data.</text>
</comment>
<feature type="compositionally biased region" description="Acidic residues" evidence="1">
    <location>
        <begin position="196"/>
        <end position="205"/>
    </location>
</feature>
<gene>
    <name evidence="3" type="ORF">PGT21_023894</name>
</gene>
<proteinExistence type="predicted"/>